<evidence type="ECO:0000313" key="2">
    <source>
        <dbReference type="Proteomes" id="UP000179023"/>
    </source>
</evidence>
<evidence type="ECO:0000313" key="1">
    <source>
        <dbReference type="EMBL" id="OGZ98565.1"/>
    </source>
</evidence>
<dbReference type="AlphaFoldDB" id="A0A1G2KGP1"/>
<dbReference type="STRING" id="1802270.A3C07_03855"/>
<name>A0A1G2KGP1_9BACT</name>
<proteinExistence type="predicted"/>
<reference evidence="1 2" key="1">
    <citation type="journal article" date="2016" name="Nat. Commun.">
        <title>Thousands of microbial genomes shed light on interconnected biogeochemical processes in an aquifer system.</title>
        <authorList>
            <person name="Anantharaman K."/>
            <person name="Brown C.T."/>
            <person name="Hug L.A."/>
            <person name="Sharon I."/>
            <person name="Castelle C.J."/>
            <person name="Probst A.J."/>
            <person name="Thomas B.C."/>
            <person name="Singh A."/>
            <person name="Wilkins M.J."/>
            <person name="Karaoz U."/>
            <person name="Brodie E.L."/>
            <person name="Williams K.H."/>
            <person name="Hubbard S.S."/>
            <person name="Banfield J.F."/>
        </authorList>
    </citation>
    <scope>NUCLEOTIDE SEQUENCE [LARGE SCALE GENOMIC DNA]</scope>
</reference>
<dbReference type="Proteomes" id="UP000179023">
    <property type="component" value="Unassembled WGS sequence"/>
</dbReference>
<dbReference type="EMBL" id="MHQI01000062">
    <property type="protein sequence ID" value="OGZ98565.1"/>
    <property type="molecule type" value="Genomic_DNA"/>
</dbReference>
<gene>
    <name evidence="1" type="ORF">A3C07_03855</name>
</gene>
<accession>A0A1G2KGP1</accession>
<sequence>MKEEGWRRKDEERKKVAAKIRAREQESGFLKGEWWEKYFDFHVPRSVLDPNDTIRSIEDVAWFRQRWLKEKGFESAFSLRSVDVREYPEAVDPTIRDLAIRINNLLPKPFIKTLDSCSGHGKDDPESKFGLVGYEHAGLLIIINRNLPDGEKFLGELIRLTEEFSEPLSEILFRRSPDHELKGEEGVEVYAIDFRLGAPTRGWLDKYHKPYFVPQPESSEEKTEFDKLLLEVLEKACIPQNDKSVQHLDNSYFNNFAKEYGGYPTSEESKKRTEEFWKKVGELVDRFSTEY</sequence>
<protein>
    <submittedName>
        <fullName evidence="1">Uncharacterized protein</fullName>
    </submittedName>
</protein>
<comment type="caution">
    <text evidence="1">The sequence shown here is derived from an EMBL/GenBank/DDBJ whole genome shotgun (WGS) entry which is preliminary data.</text>
</comment>
<organism evidence="1 2">
    <name type="scientific">Candidatus Sungbacteria bacterium RIFCSPHIGHO2_02_FULL_47_11</name>
    <dbReference type="NCBI Taxonomy" id="1802270"/>
    <lineage>
        <taxon>Bacteria</taxon>
        <taxon>Candidatus Sungiibacteriota</taxon>
    </lineage>
</organism>